<dbReference type="GeneID" id="24824955"/>
<accession>A0A0E3QQV8</accession>
<dbReference type="Proteomes" id="UP000033038">
    <property type="component" value="Chromosome"/>
</dbReference>
<name>A0A0E3QQV8_METBA</name>
<sequence>MKKHNEKNFRVENIRFSCSESATSTVIGAVLLLGIIFSVLTIIWVGCVPEWKNDAERSHMDKVWKDMADVKSKIDMMSIILASTPDSSKINTSNPSSSSPQLVMSVPFHMGGGSIPIIGTTKSSGILAVNKDKCIMSAIVIYNDSTSFPFNISCGTITYASQNHYYVDQGFSYESGALILEQGEQPVMMLYPSIRFSRASSNQYNISINAVRIFRTLYDSPQIISSNSGCSLRLTGIDYRHIYDSDEYEDLSIERLVLTIYTIHPDAWKQYLSKMLADAGIDEKDYTLVENEDNNNVRLIFPKFDSTTPDTLKRLYISETVIKAEPGIGLN</sequence>
<reference evidence="2 3" key="1">
    <citation type="submission" date="2014-07" db="EMBL/GenBank/DDBJ databases">
        <title>Methanogenic archaea and the global carbon cycle.</title>
        <authorList>
            <person name="Henriksen J.R."/>
            <person name="Luke J."/>
            <person name="Reinhart S."/>
            <person name="Benedict M.N."/>
            <person name="Youngblut N.D."/>
            <person name="Metcalf M.E."/>
            <person name="Whitaker R.J."/>
            <person name="Metcalf W.W."/>
        </authorList>
    </citation>
    <scope>NUCLEOTIDE SEQUENCE [LARGE SCALE GENOMIC DNA]</scope>
    <source>
        <strain evidence="2 3">Wiesmoor</strain>
    </source>
</reference>
<gene>
    <name evidence="2" type="ORF">MSBRW_3339</name>
</gene>
<dbReference type="KEGG" id="mbw:MSBRW_3339"/>
<feature type="transmembrane region" description="Helical" evidence="1">
    <location>
        <begin position="21"/>
        <end position="45"/>
    </location>
</feature>
<evidence type="ECO:0000256" key="1">
    <source>
        <dbReference type="SAM" id="Phobius"/>
    </source>
</evidence>
<protein>
    <submittedName>
        <fullName evidence="2">Uncharacterized protein</fullName>
    </submittedName>
</protein>
<keyword evidence="1" id="KW-1133">Transmembrane helix</keyword>
<keyword evidence="1" id="KW-0812">Transmembrane</keyword>
<keyword evidence="1" id="KW-0472">Membrane</keyword>
<dbReference type="EMBL" id="CP009526">
    <property type="protein sequence ID" value="AKB52592.1"/>
    <property type="molecule type" value="Genomic_DNA"/>
</dbReference>
<evidence type="ECO:0000313" key="3">
    <source>
        <dbReference type="Proteomes" id="UP000033038"/>
    </source>
</evidence>
<dbReference type="HOGENOM" id="CLU_068609_0_0_2"/>
<proteinExistence type="predicted"/>
<evidence type="ECO:0000313" key="2">
    <source>
        <dbReference type="EMBL" id="AKB52592.1"/>
    </source>
</evidence>
<dbReference type="PATRIC" id="fig|1434109.4.peg.4336"/>
<organism evidence="2 3">
    <name type="scientific">Methanosarcina barkeri str. Wiesmoor</name>
    <dbReference type="NCBI Taxonomy" id="1434109"/>
    <lineage>
        <taxon>Archaea</taxon>
        <taxon>Methanobacteriati</taxon>
        <taxon>Methanobacteriota</taxon>
        <taxon>Stenosarchaea group</taxon>
        <taxon>Methanomicrobia</taxon>
        <taxon>Methanosarcinales</taxon>
        <taxon>Methanosarcinaceae</taxon>
        <taxon>Methanosarcina</taxon>
    </lineage>
</organism>
<dbReference type="AlphaFoldDB" id="A0A0E3QQV8"/>
<dbReference type="RefSeq" id="WP_011306394.1">
    <property type="nucleotide sequence ID" value="NZ_CP009526.1"/>
</dbReference>